<name>A0A6P7SQZ0_9MOLL</name>
<dbReference type="Pfam" id="PF00501">
    <property type="entry name" value="AMP-binding"/>
    <property type="match status" value="1"/>
</dbReference>
<dbReference type="Gene3D" id="3.40.50.12780">
    <property type="entry name" value="N-terminal domain of ligase-like"/>
    <property type="match status" value="1"/>
</dbReference>
<dbReference type="KEGG" id="osn:115215238"/>
<feature type="domain" description="AMP-binding enzyme C-terminal" evidence="2">
    <location>
        <begin position="442"/>
        <end position="492"/>
    </location>
</feature>
<protein>
    <submittedName>
        <fullName evidence="4 5">Acyl-CoA synthetase YngI isoform X1</fullName>
    </submittedName>
</protein>
<dbReference type="AlphaFoldDB" id="A0A6P7SQZ0"/>
<dbReference type="InterPro" id="IPR045851">
    <property type="entry name" value="AMP-bd_C_sf"/>
</dbReference>
<dbReference type="PROSITE" id="PS00455">
    <property type="entry name" value="AMP_BINDING"/>
    <property type="match status" value="1"/>
</dbReference>
<dbReference type="InterPro" id="IPR020845">
    <property type="entry name" value="AMP-binding_CS"/>
</dbReference>
<dbReference type="CDD" id="cd04433">
    <property type="entry name" value="AFD_class_I"/>
    <property type="match status" value="1"/>
</dbReference>
<reference evidence="4 5" key="1">
    <citation type="submission" date="2025-08" db="UniProtKB">
        <authorList>
            <consortium name="RefSeq"/>
        </authorList>
    </citation>
    <scope>IDENTIFICATION</scope>
</reference>
<dbReference type="RefSeq" id="XP_029640337.1">
    <property type="nucleotide sequence ID" value="XM_029784477.2"/>
</dbReference>
<gene>
    <name evidence="4 5 6" type="primary">LOC115215238</name>
</gene>
<dbReference type="RefSeq" id="XP_029640336.1">
    <property type="nucleotide sequence ID" value="XM_029784476.2"/>
</dbReference>
<evidence type="ECO:0000313" key="3">
    <source>
        <dbReference type="Proteomes" id="UP000515154"/>
    </source>
</evidence>
<keyword evidence="3" id="KW-1185">Reference proteome</keyword>
<evidence type="ECO:0000313" key="4">
    <source>
        <dbReference type="RefSeq" id="XP_029640336.1"/>
    </source>
</evidence>
<evidence type="ECO:0000259" key="1">
    <source>
        <dbReference type="Pfam" id="PF00501"/>
    </source>
</evidence>
<dbReference type="Pfam" id="PF13193">
    <property type="entry name" value="AMP-binding_C"/>
    <property type="match status" value="1"/>
</dbReference>
<dbReference type="RefSeq" id="XP_036361260.1">
    <property type="nucleotide sequence ID" value="XM_036505367.1"/>
</dbReference>
<evidence type="ECO:0000259" key="2">
    <source>
        <dbReference type="Pfam" id="PF13193"/>
    </source>
</evidence>
<dbReference type="SUPFAM" id="SSF56801">
    <property type="entry name" value="Acetyl-CoA synthetase-like"/>
    <property type="match status" value="1"/>
</dbReference>
<evidence type="ECO:0000313" key="6">
    <source>
        <dbReference type="RefSeq" id="XP_036361260.1"/>
    </source>
</evidence>
<dbReference type="InterPro" id="IPR025110">
    <property type="entry name" value="AMP-bd_C"/>
</dbReference>
<dbReference type="InterPro" id="IPR000873">
    <property type="entry name" value="AMP-dep_synth/lig_dom"/>
</dbReference>
<dbReference type="InterPro" id="IPR042099">
    <property type="entry name" value="ANL_N_sf"/>
</dbReference>
<dbReference type="PANTHER" id="PTHR42814:SF3">
    <property type="entry name" value="BETA-N-ACETYLHEXOSAMINIDASE"/>
    <property type="match status" value="1"/>
</dbReference>
<accession>A0A6P7SQZ0</accession>
<dbReference type="Gene3D" id="3.30.300.30">
    <property type="match status" value="1"/>
</dbReference>
<feature type="domain" description="AMP-dependent synthetase/ligase" evidence="1">
    <location>
        <begin position="26"/>
        <end position="392"/>
    </location>
</feature>
<dbReference type="Proteomes" id="UP000515154">
    <property type="component" value="Linkage group LG8"/>
</dbReference>
<sequence length="553" mass="62097">MTSYIHEPGRIPAVWQTIPEKLKCLAEEQPNKLAFVVYKEKDDRQQLTRKEVYDGTVKFAKALVKLGVKKGDHVALCISNCVDLIIYDTGIIMAGAVSLRLSLKSGDFKDIFSGCKAVIFDSKDSLDKFCAIAQISDDGKVTSEIYPELKFVINISNTYCPSNVLSATNLMLNINDSEQVDLPSLDPEDIAFICQTSGSTGRPKNIYHTHYNWLNSIVHAMDASSVTSDDTTYNTRPMIYIGGYPFGLFSVGTTHVTGNVQMLNDIKNLEFIENIWKKEGCNILWLLPQHLQLLRDCGHRAKAILTGGDMLTKESLMHSLNFTEHIQIVYGSSEATFLTSRVFTKKNISEHLPKMLGRPFPDTEMKIVDDNGKTVNIGEVGNIEVRNKWTTKINLGGDSTNTNGWQSMSDIGYMTPEGDFFLVGRNTDFIKKSTVKVPVRQVEEYVSHHPSVEDVVVVPIPDEEVGERVCACITIRDNHEFNEDGLKKFCLEIMPQQSGFDIVTLHPDYFLHFTSFPLLTSQKFDRRSIKSTAIALVEKNIKKKKLSSELNPE</sequence>
<organism evidence="3 4">
    <name type="scientific">Octopus sinensis</name>
    <name type="common">East Asian common octopus</name>
    <dbReference type="NCBI Taxonomy" id="2607531"/>
    <lineage>
        <taxon>Eukaryota</taxon>
        <taxon>Metazoa</taxon>
        <taxon>Spiralia</taxon>
        <taxon>Lophotrochozoa</taxon>
        <taxon>Mollusca</taxon>
        <taxon>Cephalopoda</taxon>
        <taxon>Coleoidea</taxon>
        <taxon>Octopodiformes</taxon>
        <taxon>Octopoda</taxon>
        <taxon>Incirrata</taxon>
        <taxon>Octopodidae</taxon>
        <taxon>Octopus</taxon>
    </lineage>
</organism>
<dbReference type="PANTHER" id="PTHR42814">
    <property type="entry name" value="AMP-BINDING DOMAIN-CONTAINING PROTEIN"/>
    <property type="match status" value="1"/>
</dbReference>
<evidence type="ECO:0000313" key="5">
    <source>
        <dbReference type="RefSeq" id="XP_029640337.1"/>
    </source>
</evidence>
<proteinExistence type="predicted"/>